<evidence type="ECO:0000313" key="3">
    <source>
        <dbReference type="Proteomes" id="UP000077407"/>
    </source>
</evidence>
<comment type="caution">
    <text evidence="2">The sequence shown here is derived from an EMBL/GenBank/DDBJ whole genome shotgun (WGS) entry which is preliminary data.</text>
</comment>
<feature type="transmembrane region" description="Helical" evidence="1">
    <location>
        <begin position="100"/>
        <end position="122"/>
    </location>
</feature>
<dbReference type="Proteomes" id="UP000077407">
    <property type="component" value="Unassembled WGS sequence"/>
</dbReference>
<organism evidence="2 3">
    <name type="scientific">Clostridium ljungdahlii</name>
    <dbReference type="NCBI Taxonomy" id="1538"/>
    <lineage>
        <taxon>Bacteria</taxon>
        <taxon>Bacillati</taxon>
        <taxon>Bacillota</taxon>
        <taxon>Clostridia</taxon>
        <taxon>Eubacteriales</taxon>
        <taxon>Clostridiaceae</taxon>
        <taxon>Clostridium</taxon>
    </lineage>
</organism>
<reference evidence="2 3" key="1">
    <citation type="journal article" date="2015" name="Biotechnol. Bioeng.">
        <title>Genome sequence and phenotypic characterization of Caulobacter segnis.</title>
        <authorList>
            <person name="Patel S."/>
            <person name="Fletcher B."/>
            <person name="Scott D.C."/>
            <person name="Ely B."/>
        </authorList>
    </citation>
    <scope>NUCLEOTIDE SEQUENCE [LARGE SCALE GENOMIC DNA]</scope>
    <source>
        <strain evidence="2 3">ERI-2</strain>
    </source>
</reference>
<evidence type="ECO:0000256" key="1">
    <source>
        <dbReference type="SAM" id="Phobius"/>
    </source>
</evidence>
<name>A0A168Q2V9_9CLOT</name>
<keyword evidence="1" id="KW-0472">Membrane</keyword>
<feature type="transmembrane region" description="Helical" evidence="1">
    <location>
        <begin position="7"/>
        <end position="26"/>
    </location>
</feature>
<evidence type="ECO:0000313" key="2">
    <source>
        <dbReference type="EMBL" id="OAA88573.1"/>
    </source>
</evidence>
<dbReference type="RefSeq" id="WP_063555274.1">
    <property type="nucleotide sequence ID" value="NZ_LITT01000016.1"/>
</dbReference>
<sequence>MKIAKLMLISLAGVLDMLLIVAQILITTTNFKWSPWYDPENGMGIFILTFQLKTIVIVLSILCINLIIKETRLNIKMLLISSVNHIVLLFSFSLLDVSWILFNMVLIGIIVVSIALIIKIFCNTIRGFYVCKSVFYGRLNLPWKK</sequence>
<keyword evidence="1" id="KW-0812">Transmembrane</keyword>
<gene>
    <name evidence="2" type="ORF">WY13_01768</name>
</gene>
<dbReference type="OrthoDB" id="1907291at2"/>
<accession>A0A168Q2V9</accession>
<dbReference type="PATRIC" id="fig|1538.10.peg.2215"/>
<feature type="transmembrane region" description="Helical" evidence="1">
    <location>
        <begin position="46"/>
        <end position="68"/>
    </location>
</feature>
<feature type="transmembrane region" description="Helical" evidence="1">
    <location>
        <begin position="75"/>
        <end position="94"/>
    </location>
</feature>
<proteinExistence type="predicted"/>
<protein>
    <submittedName>
        <fullName evidence="2">Uncharacterized protein</fullName>
    </submittedName>
</protein>
<keyword evidence="1" id="KW-1133">Transmembrane helix</keyword>
<dbReference type="EMBL" id="LITT01000016">
    <property type="protein sequence ID" value="OAA88573.1"/>
    <property type="molecule type" value="Genomic_DNA"/>
</dbReference>
<dbReference type="AlphaFoldDB" id="A0A168Q2V9"/>